<dbReference type="STRING" id="1666911.HLUCCA11_03970"/>
<proteinExistence type="predicted"/>
<dbReference type="InterPro" id="IPR021495">
    <property type="entry name" value="CRR42-like"/>
</dbReference>
<evidence type="ECO:0000256" key="1">
    <source>
        <dbReference type="SAM" id="MobiDB-lite"/>
    </source>
</evidence>
<dbReference type="PANTHER" id="PTHR36799">
    <property type="match status" value="1"/>
</dbReference>
<evidence type="ECO:0000313" key="2">
    <source>
        <dbReference type="EMBL" id="KPQ37086.1"/>
    </source>
</evidence>
<dbReference type="PANTHER" id="PTHR36799:SF2">
    <property type="entry name" value="PROTEIN CHLORORESPIRATORY REDUCTION 42, CHLOROPLASTIC"/>
    <property type="match status" value="1"/>
</dbReference>
<evidence type="ECO:0008006" key="4">
    <source>
        <dbReference type="Google" id="ProtNLM"/>
    </source>
</evidence>
<name>A0A0P7Z081_9CYAN</name>
<accession>A0A0P7Z081</accession>
<dbReference type="Proteomes" id="UP000050465">
    <property type="component" value="Unassembled WGS sequence"/>
</dbReference>
<dbReference type="AlphaFoldDB" id="A0A0P7Z081"/>
<feature type="compositionally biased region" description="Low complexity" evidence="1">
    <location>
        <begin position="80"/>
        <end position="93"/>
    </location>
</feature>
<reference evidence="2 3" key="1">
    <citation type="submission" date="2015-09" db="EMBL/GenBank/DDBJ databases">
        <title>Identification and resolution of microdiversity through metagenomic sequencing of parallel consortia.</title>
        <authorList>
            <person name="Nelson W.C."/>
            <person name="Romine M.F."/>
            <person name="Lindemann S.R."/>
        </authorList>
    </citation>
    <scope>NUCLEOTIDE SEQUENCE [LARGE SCALE GENOMIC DNA]</scope>
    <source>
        <strain evidence="2">Ana</strain>
    </source>
</reference>
<dbReference type="EMBL" id="LJZR01000003">
    <property type="protein sequence ID" value="KPQ37086.1"/>
    <property type="molecule type" value="Genomic_DNA"/>
</dbReference>
<evidence type="ECO:0000313" key="3">
    <source>
        <dbReference type="Proteomes" id="UP000050465"/>
    </source>
</evidence>
<protein>
    <recommendedName>
        <fullName evidence="4">DUF3148 domain-containing protein</fullName>
    </recommendedName>
</protein>
<dbReference type="Pfam" id="PF11347">
    <property type="entry name" value="CRR42-like"/>
    <property type="match status" value="1"/>
</dbReference>
<dbReference type="NCBIfam" id="NF045913">
    <property type="entry name" value="RegSipA"/>
    <property type="match status" value="1"/>
</dbReference>
<comment type="caution">
    <text evidence="2">The sequence shown here is derived from an EMBL/GenBank/DDBJ whole genome shotgun (WGS) entry which is preliminary data.</text>
</comment>
<organism evidence="2 3">
    <name type="scientific">Phormidesmis priestleyi Ana</name>
    <dbReference type="NCBI Taxonomy" id="1666911"/>
    <lineage>
        <taxon>Bacteria</taxon>
        <taxon>Bacillati</taxon>
        <taxon>Cyanobacteriota</taxon>
        <taxon>Cyanophyceae</taxon>
        <taxon>Leptolyngbyales</taxon>
        <taxon>Leptolyngbyaceae</taxon>
        <taxon>Phormidesmis</taxon>
    </lineage>
</organism>
<dbReference type="PATRIC" id="fig|1666911.3.peg.3646"/>
<feature type="region of interest" description="Disordered" evidence="1">
    <location>
        <begin position="74"/>
        <end position="93"/>
    </location>
</feature>
<sequence>MADSAFQVGDRVKVSARPPYLKSAEHMPMLRPSDLVDIGEEGIILSRKTGGYLSVRFSRGAFLIDAQYLTPSLKSDVEPGISSGISSGSEESN</sequence>
<gene>
    <name evidence="2" type="ORF">HLUCCA11_03970</name>
</gene>